<dbReference type="InterPro" id="IPR005180">
    <property type="entry name" value="DUF302"/>
</dbReference>
<comment type="caution">
    <text evidence="2">The sequence shown here is derived from an EMBL/GenBank/DDBJ whole genome shotgun (WGS) entry which is preliminary data.</text>
</comment>
<dbReference type="Pfam" id="PF03625">
    <property type="entry name" value="DUF302"/>
    <property type="match status" value="1"/>
</dbReference>
<evidence type="ECO:0000313" key="3">
    <source>
        <dbReference type="Proteomes" id="UP000027821"/>
    </source>
</evidence>
<evidence type="ECO:0000313" key="2">
    <source>
        <dbReference type="EMBL" id="KEO75524.1"/>
    </source>
</evidence>
<proteinExistence type="predicted"/>
<dbReference type="OrthoDB" id="9799367at2"/>
<dbReference type="Gene3D" id="3.30.310.70">
    <property type="entry name" value="TT1751-like domain"/>
    <property type="match status" value="1"/>
</dbReference>
<gene>
    <name evidence="2" type="ORF">EL17_01360</name>
</gene>
<sequence>MKQLISIVGLYVLLIMCTVGWRTVSAQEFIIKTSENSYAKTLQKLKAEIKSQDMELIQHINHTEAADKVGLDLLPTAVIIFGNPKAGTILMQEDPRVAIELPLRILIWKENEITYLGFQDPIRLLQMYNIETQIDILDNMRQALDLVTNAAIH</sequence>
<dbReference type="CDD" id="cd14797">
    <property type="entry name" value="DUF302"/>
    <property type="match status" value="1"/>
</dbReference>
<keyword evidence="3" id="KW-1185">Reference proteome</keyword>
<dbReference type="Proteomes" id="UP000027821">
    <property type="component" value="Unassembled WGS sequence"/>
</dbReference>
<protein>
    <recommendedName>
        <fullName evidence="1">DUF302 domain-containing protein</fullName>
    </recommendedName>
</protein>
<dbReference type="STRING" id="1048983.EL17_01360"/>
<reference evidence="2 3" key="1">
    <citation type="submission" date="2014-04" db="EMBL/GenBank/DDBJ databases">
        <title>Characterization and application of a salt tolerant electro-active bacterium.</title>
        <authorList>
            <person name="Yang L."/>
            <person name="Wei S."/>
            <person name="Tay Q.X.M."/>
        </authorList>
    </citation>
    <scope>NUCLEOTIDE SEQUENCE [LARGE SCALE GENOMIC DNA]</scope>
    <source>
        <strain evidence="2 3">LY1</strain>
    </source>
</reference>
<name>A0A074L2W1_9BACT</name>
<accession>A0A074L2W1</accession>
<dbReference type="InterPro" id="IPR035923">
    <property type="entry name" value="TT1751-like_sf"/>
</dbReference>
<dbReference type="PANTHER" id="PTHR38342">
    <property type="entry name" value="SLR5037 PROTEIN"/>
    <property type="match status" value="1"/>
</dbReference>
<dbReference type="AlphaFoldDB" id="A0A074L2W1"/>
<dbReference type="RefSeq" id="WP_035069770.1">
    <property type="nucleotide sequence ID" value="NZ_JMIH01000011.1"/>
</dbReference>
<dbReference type="PANTHER" id="PTHR38342:SF2">
    <property type="entry name" value="INNER MEMBRANE OR EXPORTED"/>
    <property type="match status" value="1"/>
</dbReference>
<dbReference type="SUPFAM" id="SSF103247">
    <property type="entry name" value="TT1751-like"/>
    <property type="match status" value="1"/>
</dbReference>
<feature type="domain" description="DUF302" evidence="1">
    <location>
        <begin position="60"/>
        <end position="121"/>
    </location>
</feature>
<organism evidence="2 3">
    <name type="scientific">Anditalea andensis</name>
    <dbReference type="NCBI Taxonomy" id="1048983"/>
    <lineage>
        <taxon>Bacteria</taxon>
        <taxon>Pseudomonadati</taxon>
        <taxon>Bacteroidota</taxon>
        <taxon>Cytophagia</taxon>
        <taxon>Cytophagales</taxon>
        <taxon>Cytophagaceae</taxon>
        <taxon>Anditalea</taxon>
    </lineage>
</organism>
<dbReference type="EMBL" id="JMIH01000011">
    <property type="protein sequence ID" value="KEO75524.1"/>
    <property type="molecule type" value="Genomic_DNA"/>
</dbReference>
<evidence type="ECO:0000259" key="1">
    <source>
        <dbReference type="Pfam" id="PF03625"/>
    </source>
</evidence>
<dbReference type="eggNOG" id="COG3439">
    <property type="taxonomic scope" value="Bacteria"/>
</dbReference>